<dbReference type="STRING" id="200324.A0A2N5W8A7"/>
<dbReference type="SUPFAM" id="SSF56349">
    <property type="entry name" value="DNA breaking-rejoining enzymes"/>
    <property type="match status" value="1"/>
</dbReference>
<dbReference type="AlphaFoldDB" id="A0A2N5W8A7"/>
<keyword evidence="1" id="KW-0233">DNA recombination</keyword>
<name>A0A2N5W8A7_9BASI</name>
<evidence type="ECO:0000313" key="3">
    <source>
        <dbReference type="Proteomes" id="UP000235388"/>
    </source>
</evidence>
<dbReference type="GO" id="GO:0003677">
    <property type="term" value="F:DNA binding"/>
    <property type="evidence" value="ECO:0007669"/>
    <property type="project" value="InterPro"/>
</dbReference>
<comment type="caution">
    <text evidence="2">The sequence shown here is derived from an EMBL/GenBank/DDBJ whole genome shotgun (WGS) entry which is preliminary data.</text>
</comment>
<dbReference type="Proteomes" id="UP000235388">
    <property type="component" value="Unassembled WGS sequence"/>
</dbReference>
<dbReference type="Gene3D" id="1.10.443.10">
    <property type="entry name" value="Intergrase catalytic core"/>
    <property type="match status" value="1"/>
</dbReference>
<evidence type="ECO:0000256" key="1">
    <source>
        <dbReference type="ARBA" id="ARBA00023172"/>
    </source>
</evidence>
<protein>
    <submittedName>
        <fullName evidence="2">Uncharacterized protein</fullName>
    </submittedName>
</protein>
<sequence>MLPDLAKIQQFTSNGTVKKEMFPRDLHFLRGYKPNTLLGYNATDFGPNLKRGLGEIRQQAIKHRLAACRAINSPTFFSYGDRNGVVTHLTKDIVNRTLQVVWEQGGFQNLTCHSVRVRGASLRYAMEVKTQEICKISQWTLNCYELYMRVYSKEEKDESVDLTAKLNQLWETEGQGDSDYGLKPKDVGTR</sequence>
<dbReference type="InterPro" id="IPR013762">
    <property type="entry name" value="Integrase-like_cat_sf"/>
</dbReference>
<keyword evidence="3" id="KW-1185">Reference proteome</keyword>
<proteinExistence type="predicted"/>
<dbReference type="OrthoDB" id="2506750at2759"/>
<dbReference type="InterPro" id="IPR011010">
    <property type="entry name" value="DNA_brk_join_enz"/>
</dbReference>
<evidence type="ECO:0000313" key="2">
    <source>
        <dbReference type="EMBL" id="PLW58480.1"/>
    </source>
</evidence>
<organism evidence="2 3">
    <name type="scientific">Puccinia coronata f. sp. avenae</name>
    <dbReference type="NCBI Taxonomy" id="200324"/>
    <lineage>
        <taxon>Eukaryota</taxon>
        <taxon>Fungi</taxon>
        <taxon>Dikarya</taxon>
        <taxon>Basidiomycota</taxon>
        <taxon>Pucciniomycotina</taxon>
        <taxon>Pucciniomycetes</taxon>
        <taxon>Pucciniales</taxon>
        <taxon>Pucciniaceae</taxon>
        <taxon>Puccinia</taxon>
    </lineage>
</organism>
<dbReference type="GO" id="GO:0015074">
    <property type="term" value="P:DNA integration"/>
    <property type="evidence" value="ECO:0007669"/>
    <property type="project" value="InterPro"/>
</dbReference>
<reference evidence="2 3" key="1">
    <citation type="submission" date="2017-11" db="EMBL/GenBank/DDBJ databases">
        <title>De novo assembly and phasing of dikaryotic genomes from two isolates of Puccinia coronata f. sp. avenae, the causal agent of oat crown rust.</title>
        <authorList>
            <person name="Miller M.E."/>
            <person name="Zhang Y."/>
            <person name="Omidvar V."/>
            <person name="Sperschneider J."/>
            <person name="Schwessinger B."/>
            <person name="Raley C."/>
            <person name="Palmer J.M."/>
            <person name="Garnica D."/>
            <person name="Upadhyaya N."/>
            <person name="Rathjen J."/>
            <person name="Taylor J.M."/>
            <person name="Park R.F."/>
            <person name="Dodds P.N."/>
            <person name="Hirsch C.D."/>
            <person name="Kianian S.F."/>
            <person name="Figueroa M."/>
        </authorList>
    </citation>
    <scope>NUCLEOTIDE SEQUENCE [LARGE SCALE GENOMIC DNA]</scope>
    <source>
        <strain evidence="2">12NC29</strain>
    </source>
</reference>
<accession>A0A2N5W8A7</accession>
<dbReference type="GO" id="GO:0006310">
    <property type="term" value="P:DNA recombination"/>
    <property type="evidence" value="ECO:0007669"/>
    <property type="project" value="UniProtKB-KW"/>
</dbReference>
<dbReference type="EMBL" id="PGCJ01000002">
    <property type="protein sequence ID" value="PLW58480.1"/>
    <property type="molecule type" value="Genomic_DNA"/>
</dbReference>
<gene>
    <name evidence="2" type="ORF">PCANC_00087</name>
</gene>